<dbReference type="EMBL" id="KB200329">
    <property type="protein sequence ID" value="ESP02141.1"/>
    <property type="molecule type" value="Genomic_DNA"/>
</dbReference>
<dbReference type="InterPro" id="IPR001202">
    <property type="entry name" value="WW_dom"/>
</dbReference>
<organism evidence="3 4">
    <name type="scientific">Lottia gigantea</name>
    <name type="common">Giant owl limpet</name>
    <dbReference type="NCBI Taxonomy" id="225164"/>
    <lineage>
        <taxon>Eukaryota</taxon>
        <taxon>Metazoa</taxon>
        <taxon>Spiralia</taxon>
        <taxon>Lophotrochozoa</taxon>
        <taxon>Mollusca</taxon>
        <taxon>Gastropoda</taxon>
        <taxon>Patellogastropoda</taxon>
        <taxon>Lottioidea</taxon>
        <taxon>Lottiidae</taxon>
        <taxon>Lottia</taxon>
    </lineage>
</organism>
<dbReference type="Gene3D" id="2.20.70.10">
    <property type="match status" value="1"/>
</dbReference>
<dbReference type="STRING" id="225164.V4B3Z8"/>
<dbReference type="PANTHER" id="PTHR46221">
    <property type="entry name" value="FERM AND PDZ DOMAIN-CONTAINING PROTEIN FAMILY MEMBER"/>
    <property type="match status" value="1"/>
</dbReference>
<dbReference type="PANTHER" id="PTHR46221:SF3">
    <property type="entry name" value="FERM AND PDZ DOMAIN-CONTAINING PROTEIN 4"/>
    <property type="match status" value="1"/>
</dbReference>
<gene>
    <name evidence="3" type="ORF">LOTGIDRAFT_111530</name>
</gene>
<proteinExistence type="predicted"/>
<keyword evidence="4" id="KW-1185">Reference proteome</keyword>
<dbReference type="PROSITE" id="PS50020">
    <property type="entry name" value="WW_DOMAIN_2"/>
    <property type="match status" value="1"/>
</dbReference>
<protein>
    <recommendedName>
        <fullName evidence="2">WW domain-containing protein</fullName>
    </recommendedName>
</protein>
<dbReference type="SUPFAM" id="SSF51045">
    <property type="entry name" value="WW domain"/>
    <property type="match status" value="1"/>
</dbReference>
<evidence type="ECO:0000313" key="4">
    <source>
        <dbReference type="Proteomes" id="UP000030746"/>
    </source>
</evidence>
<name>V4B3Z8_LOTGI</name>
<dbReference type="OrthoDB" id="5859304at2759"/>
<feature type="non-terminal residue" evidence="3">
    <location>
        <position position="1"/>
    </location>
</feature>
<dbReference type="HOGENOM" id="CLU_156303_0_0_1"/>
<evidence type="ECO:0000256" key="1">
    <source>
        <dbReference type="SAM" id="MobiDB-lite"/>
    </source>
</evidence>
<dbReference type="AlphaFoldDB" id="V4B3Z8"/>
<evidence type="ECO:0000313" key="3">
    <source>
        <dbReference type="EMBL" id="ESP02141.1"/>
    </source>
</evidence>
<evidence type="ECO:0000259" key="2">
    <source>
        <dbReference type="PROSITE" id="PS50020"/>
    </source>
</evidence>
<dbReference type="CDD" id="cd00201">
    <property type="entry name" value="WW"/>
    <property type="match status" value="1"/>
</dbReference>
<dbReference type="InterPro" id="IPR036020">
    <property type="entry name" value="WW_dom_sf"/>
</dbReference>
<sequence>HKSQSTSWIPPKENWDPSTGLPYGWETGVDKNNKPYFINHVEKYTTRDDPRDDIDYIEPPKPRQVQLLRDPEKGFGFVAGSEKPVVVRFVTEGQ</sequence>
<dbReference type="GeneID" id="20230738"/>
<reference evidence="3 4" key="1">
    <citation type="journal article" date="2013" name="Nature">
        <title>Insights into bilaterian evolution from three spiralian genomes.</title>
        <authorList>
            <person name="Simakov O."/>
            <person name="Marletaz F."/>
            <person name="Cho S.J."/>
            <person name="Edsinger-Gonzales E."/>
            <person name="Havlak P."/>
            <person name="Hellsten U."/>
            <person name="Kuo D.H."/>
            <person name="Larsson T."/>
            <person name="Lv J."/>
            <person name="Arendt D."/>
            <person name="Savage R."/>
            <person name="Osoegawa K."/>
            <person name="de Jong P."/>
            <person name="Grimwood J."/>
            <person name="Chapman J.A."/>
            <person name="Shapiro H."/>
            <person name="Aerts A."/>
            <person name="Otillar R.P."/>
            <person name="Terry A.Y."/>
            <person name="Boore J.L."/>
            <person name="Grigoriev I.V."/>
            <person name="Lindberg D.R."/>
            <person name="Seaver E.C."/>
            <person name="Weisblat D.A."/>
            <person name="Putnam N.H."/>
            <person name="Rokhsar D.S."/>
        </authorList>
    </citation>
    <scope>NUCLEOTIDE SEQUENCE [LARGE SCALE GENOMIC DNA]</scope>
</reference>
<accession>V4B3Z8</accession>
<dbReference type="CTD" id="20230738"/>
<dbReference type="Pfam" id="PF00397">
    <property type="entry name" value="WW"/>
    <property type="match status" value="1"/>
</dbReference>
<dbReference type="SMART" id="SM00456">
    <property type="entry name" value="WW"/>
    <property type="match status" value="1"/>
</dbReference>
<feature type="region of interest" description="Disordered" evidence="1">
    <location>
        <begin position="1"/>
        <end position="22"/>
    </location>
</feature>
<dbReference type="OMA" id="LILCFKY"/>
<dbReference type="RefSeq" id="XP_009047299.1">
    <property type="nucleotide sequence ID" value="XM_009049051.1"/>
</dbReference>
<dbReference type="KEGG" id="lgi:LOTGIDRAFT_111530"/>
<dbReference type="Proteomes" id="UP000030746">
    <property type="component" value="Unassembled WGS sequence"/>
</dbReference>
<feature type="domain" description="WW" evidence="2">
    <location>
        <begin position="19"/>
        <end position="52"/>
    </location>
</feature>